<feature type="coiled-coil region" evidence="3">
    <location>
        <begin position="673"/>
        <end position="707"/>
    </location>
</feature>
<dbReference type="SUPFAM" id="SSF46689">
    <property type="entry name" value="Homeodomain-like"/>
    <property type="match status" value="1"/>
</dbReference>
<feature type="domain" description="HTH CENPB-type" evidence="4">
    <location>
        <begin position="53"/>
        <end position="128"/>
    </location>
</feature>
<evidence type="ECO:0000313" key="5">
    <source>
        <dbReference type="EMBL" id="SSX23566.1"/>
    </source>
</evidence>
<evidence type="ECO:0000259" key="4">
    <source>
        <dbReference type="PROSITE" id="PS51253"/>
    </source>
</evidence>
<comment type="subcellular location">
    <subcellularLocation>
        <location evidence="1">Nucleus</location>
    </subcellularLocation>
</comment>
<accession>A0A336LZQ2</accession>
<dbReference type="Pfam" id="PF03184">
    <property type="entry name" value="DDE_1"/>
    <property type="match status" value="1"/>
</dbReference>
<proteinExistence type="predicted"/>
<sequence length="754" mass="87213">MSPTPKYSRNDIDNAIQLVKSGSSVNFAAKVYKIPESSLRHVIKSNNLKGETETSHNQTVLTKKEEQDLYNWILECSKAGFPRSTKQIVQQAYEISVKYPRSKGFPSGRPSFMWLRRFLKRCGNLHRKKIVHVSINSAAKSSVNEVDIRAYHNRVSTYLEENGLYHILSFPNRIAVADESYLGFLPRQTTVDQNQRKGKKSSKIDPKTHLTVLFTALANGNLMDSYIVYPYERMPKEIREDFPNQSMCFGKSESGWMNGELFLHYLKNVVVKHLEQNQVERPFILFVDGHSSQIGLEVIEYCKLQDIILISLYANATWLIQPLDIGVFGPLQTMWDEFLRNTSFALSYRSFAHFLKGFIEEKANVLAPFIIKAFEDTGIFPWNCDAIRFDKLLELCRMRKDIPGKELNDDTRIIDIEELDTATLDFSGLITIDGQQSPTDNQSDNIDPTPCLTITDLHNVSDQPDGLKKSAPRIKQEGQKIVCKPIEFVNIEDQCSTVMENQSKLWRINLPYKKEFFNETSPYNDDDSVLEFEDTDMIHNDSEDSSPSISMEHHFSEETVQIFDQKSQKPQEFISPTLKEKKKYVLDTVLKHCESVELKQDLLNGTVDRNKDYGVDTLNILIKIIQEMKEPESVHIQKRLRPEVSTENIEEGNRIKRRKIETYKSKGKYADAREMKNQQLHELRIKLTDLKCKASIIEQEIRRLNQLFKTKGHEGLTPDEFKQKQEKLCAKKNEIFSKIDQTKIDMNIITEMKF</sequence>
<evidence type="ECO:0000256" key="1">
    <source>
        <dbReference type="ARBA" id="ARBA00004123"/>
    </source>
</evidence>
<dbReference type="EMBL" id="UFQT01000364">
    <property type="protein sequence ID" value="SSX23566.1"/>
    <property type="molecule type" value="Genomic_DNA"/>
</dbReference>
<dbReference type="PROSITE" id="PS51253">
    <property type="entry name" value="HTH_CENPB"/>
    <property type="match status" value="1"/>
</dbReference>
<dbReference type="GO" id="GO:0003677">
    <property type="term" value="F:DNA binding"/>
    <property type="evidence" value="ECO:0007669"/>
    <property type="project" value="UniProtKB-KW"/>
</dbReference>
<keyword evidence="2" id="KW-0238">DNA-binding</keyword>
<protein>
    <submittedName>
        <fullName evidence="5">CSON009253 protein</fullName>
    </submittedName>
</protein>
<dbReference type="InterPro" id="IPR006600">
    <property type="entry name" value="HTH_CenpB_DNA-bd_dom"/>
</dbReference>
<gene>
    <name evidence="5" type="primary">CSON009253</name>
</gene>
<evidence type="ECO:0000256" key="2">
    <source>
        <dbReference type="ARBA" id="ARBA00023125"/>
    </source>
</evidence>
<dbReference type="InterPro" id="IPR004875">
    <property type="entry name" value="DDE_SF_endonuclease_dom"/>
</dbReference>
<dbReference type="GO" id="GO:0005634">
    <property type="term" value="C:nucleus"/>
    <property type="evidence" value="ECO:0007669"/>
    <property type="project" value="UniProtKB-SubCell"/>
</dbReference>
<dbReference type="SMART" id="SM00674">
    <property type="entry name" value="CENPB"/>
    <property type="match status" value="1"/>
</dbReference>
<dbReference type="PANTHER" id="PTHR19303">
    <property type="entry name" value="TRANSPOSON"/>
    <property type="match status" value="1"/>
</dbReference>
<dbReference type="Gene3D" id="1.10.10.60">
    <property type="entry name" value="Homeodomain-like"/>
    <property type="match status" value="1"/>
</dbReference>
<dbReference type="AlphaFoldDB" id="A0A336LZQ2"/>
<name>A0A336LZQ2_CULSO</name>
<organism evidence="5">
    <name type="scientific">Culicoides sonorensis</name>
    <name type="common">Biting midge</name>
    <dbReference type="NCBI Taxonomy" id="179676"/>
    <lineage>
        <taxon>Eukaryota</taxon>
        <taxon>Metazoa</taxon>
        <taxon>Ecdysozoa</taxon>
        <taxon>Arthropoda</taxon>
        <taxon>Hexapoda</taxon>
        <taxon>Insecta</taxon>
        <taxon>Pterygota</taxon>
        <taxon>Neoptera</taxon>
        <taxon>Endopterygota</taxon>
        <taxon>Diptera</taxon>
        <taxon>Nematocera</taxon>
        <taxon>Chironomoidea</taxon>
        <taxon>Ceratopogonidae</taxon>
        <taxon>Ceratopogoninae</taxon>
        <taxon>Culicoides</taxon>
        <taxon>Monoculicoides</taxon>
    </lineage>
</organism>
<evidence type="ECO:0000256" key="3">
    <source>
        <dbReference type="SAM" id="Coils"/>
    </source>
</evidence>
<dbReference type="PANTHER" id="PTHR19303:SF74">
    <property type="entry name" value="POGO TRANSPOSABLE ELEMENT WITH KRAB DOMAIN"/>
    <property type="match status" value="1"/>
</dbReference>
<keyword evidence="3" id="KW-0175">Coiled coil</keyword>
<reference evidence="5" key="1">
    <citation type="submission" date="2018-07" db="EMBL/GenBank/DDBJ databases">
        <authorList>
            <person name="Quirk P.G."/>
            <person name="Krulwich T.A."/>
        </authorList>
    </citation>
    <scope>NUCLEOTIDE SEQUENCE</scope>
</reference>
<dbReference type="Pfam" id="PF03221">
    <property type="entry name" value="HTH_Tnp_Tc5"/>
    <property type="match status" value="1"/>
</dbReference>
<dbReference type="InterPro" id="IPR050863">
    <property type="entry name" value="CenT-Element_Derived"/>
</dbReference>
<dbReference type="InterPro" id="IPR009057">
    <property type="entry name" value="Homeodomain-like_sf"/>
</dbReference>
<dbReference type="VEuPathDB" id="VectorBase:CSON009253"/>